<evidence type="ECO:0000313" key="1">
    <source>
        <dbReference type="EMBL" id="CAG8641593.1"/>
    </source>
</evidence>
<gene>
    <name evidence="1" type="ORF">ACOLOM_LOCUS7959</name>
</gene>
<name>A0ACA9NG47_9GLOM</name>
<organism evidence="1 2">
    <name type="scientific">Acaulospora colombiana</name>
    <dbReference type="NCBI Taxonomy" id="27376"/>
    <lineage>
        <taxon>Eukaryota</taxon>
        <taxon>Fungi</taxon>
        <taxon>Fungi incertae sedis</taxon>
        <taxon>Mucoromycota</taxon>
        <taxon>Glomeromycotina</taxon>
        <taxon>Glomeromycetes</taxon>
        <taxon>Diversisporales</taxon>
        <taxon>Acaulosporaceae</taxon>
        <taxon>Acaulospora</taxon>
    </lineage>
</organism>
<keyword evidence="2" id="KW-1185">Reference proteome</keyword>
<comment type="caution">
    <text evidence="1">The sequence shown here is derived from an EMBL/GenBank/DDBJ whole genome shotgun (WGS) entry which is preliminary data.</text>
</comment>
<dbReference type="EMBL" id="CAJVPT010019485">
    <property type="protein sequence ID" value="CAG8641593.1"/>
    <property type="molecule type" value="Genomic_DNA"/>
</dbReference>
<evidence type="ECO:0000313" key="2">
    <source>
        <dbReference type="Proteomes" id="UP000789525"/>
    </source>
</evidence>
<protein>
    <submittedName>
        <fullName evidence="1">4383_t:CDS:1</fullName>
    </submittedName>
</protein>
<proteinExistence type="predicted"/>
<accession>A0ACA9NG47</accession>
<reference evidence="1" key="1">
    <citation type="submission" date="2021-06" db="EMBL/GenBank/DDBJ databases">
        <authorList>
            <person name="Kallberg Y."/>
            <person name="Tangrot J."/>
            <person name="Rosling A."/>
        </authorList>
    </citation>
    <scope>NUCLEOTIDE SEQUENCE</scope>
    <source>
        <strain evidence="1">CL356</strain>
    </source>
</reference>
<feature type="non-terminal residue" evidence="1">
    <location>
        <position position="1"/>
    </location>
</feature>
<sequence length="242" mass="26721">ATKLGLPRELAFDAGTDATPRVLLSIAILPQLAEIFLDPGNNDQHLPCFHKKNSFNVKRLIPADTTLASHIGTSNVETIELYQARTNGDVLGDLLRLPRALKKFVYQDRGIDEMVLHACPRNKLGRALNHVAHSLEVLEIAWTIKRLCITLSLILGTTPSDAPSLSNVLPPSIETLEIYPSHVRTWEQTDYVNAIRQLLLDKSPTCVPHLHSITYFSVKSLSNSLLDLASERNVALTGPGRP</sequence>
<dbReference type="Proteomes" id="UP000789525">
    <property type="component" value="Unassembled WGS sequence"/>
</dbReference>